<reference evidence="3 4" key="1">
    <citation type="submission" date="2022-10" db="EMBL/GenBank/DDBJ databases">
        <title>Chitinophaga nivalis PC15 sp. nov., isolated from Pyeongchang county, South Korea.</title>
        <authorList>
            <person name="Trinh H.N."/>
        </authorList>
    </citation>
    <scope>NUCLEOTIDE SEQUENCE [LARGE SCALE GENOMIC DNA]</scope>
    <source>
        <strain evidence="3 4">PC14</strain>
    </source>
</reference>
<dbReference type="Proteomes" id="UP001207742">
    <property type="component" value="Unassembled WGS sequence"/>
</dbReference>
<feature type="domain" description="DUF4397" evidence="2">
    <location>
        <begin position="33"/>
        <end position="142"/>
    </location>
</feature>
<dbReference type="Pfam" id="PF14344">
    <property type="entry name" value="DUF4397"/>
    <property type="match status" value="1"/>
</dbReference>
<name>A0ABT3IH68_9BACT</name>
<feature type="chain" id="PRO_5046979783" evidence="1">
    <location>
        <begin position="25"/>
        <end position="232"/>
    </location>
</feature>
<dbReference type="EMBL" id="JAPDNS010000001">
    <property type="protein sequence ID" value="MCW3483296.1"/>
    <property type="molecule type" value="Genomic_DNA"/>
</dbReference>
<protein>
    <submittedName>
        <fullName evidence="3">DUF4397 domain-containing protein</fullName>
    </submittedName>
</protein>
<organism evidence="3 4">
    <name type="scientific">Chitinophaga nivalis</name>
    <dbReference type="NCBI Taxonomy" id="2991709"/>
    <lineage>
        <taxon>Bacteria</taxon>
        <taxon>Pseudomonadati</taxon>
        <taxon>Bacteroidota</taxon>
        <taxon>Chitinophagia</taxon>
        <taxon>Chitinophagales</taxon>
        <taxon>Chitinophagaceae</taxon>
        <taxon>Chitinophaga</taxon>
    </lineage>
</organism>
<keyword evidence="4" id="KW-1185">Reference proteome</keyword>
<evidence type="ECO:0000313" key="4">
    <source>
        <dbReference type="Proteomes" id="UP001207742"/>
    </source>
</evidence>
<feature type="signal peptide" evidence="1">
    <location>
        <begin position="1"/>
        <end position="24"/>
    </location>
</feature>
<dbReference type="PROSITE" id="PS51257">
    <property type="entry name" value="PROKAR_LIPOPROTEIN"/>
    <property type="match status" value="1"/>
</dbReference>
<evidence type="ECO:0000259" key="2">
    <source>
        <dbReference type="Pfam" id="PF14344"/>
    </source>
</evidence>
<dbReference type="InterPro" id="IPR025510">
    <property type="entry name" value="DUF4397"/>
</dbReference>
<accession>A0ABT3IH68</accession>
<proteinExistence type="predicted"/>
<evidence type="ECO:0000256" key="1">
    <source>
        <dbReference type="SAM" id="SignalP"/>
    </source>
</evidence>
<comment type="caution">
    <text evidence="3">The sequence shown here is derived from an EMBL/GenBank/DDBJ whole genome shotgun (WGS) entry which is preliminary data.</text>
</comment>
<keyword evidence="1" id="KW-0732">Signal</keyword>
<dbReference type="RefSeq" id="WP_264728489.1">
    <property type="nucleotide sequence ID" value="NZ_JAPDNR010000001.1"/>
</dbReference>
<sequence>MKYRSFLCSFVLVLFLVLSSCSKSNNNSDPGSAQLMVANLIVGTTGIDVTVNGKKLNDAAVTFTNSSGYKSTTAGRGTITIYQANTSNVVLSKEVDFVNGKNYSLLLYDVYTNTKSAFVEDDIITGTPGKSYIRFFNLVSSSTPVKAGTVTVAGFTPIFVNRSYETEATAQANDGYTAISAGTYGLFSVQSSTRNYAKADITFEEGKVYTVVYYTYLTGPPLADALQIYINK</sequence>
<gene>
    <name evidence="3" type="ORF">OL497_05290</name>
</gene>
<evidence type="ECO:0000313" key="3">
    <source>
        <dbReference type="EMBL" id="MCW3483296.1"/>
    </source>
</evidence>